<evidence type="ECO:0000313" key="2">
    <source>
        <dbReference type="Proteomes" id="UP000248553"/>
    </source>
</evidence>
<dbReference type="AlphaFoldDB" id="A0A328BTW5"/>
<sequence length="248" mass="26874">MVAVTAAQLRRFCFFFITLFRASGRAFGLLPGRGGAALLLMSTTFFRFRWLAVLGVGLLARPAAAQQFELNSLPVAPAPAPPPGAPLPKLTSVPAAAQYRLAAITIDDARPLTSSRAIKLPAFSRPGQMDKVWPMLTPEQRAGIQRVLRAPFSADSTKPAVTLRCQLDDAYQTFFATTEDENVGAGARVTLELLDAQGELLRTATGQQRLTRRSLDARQSVLEELYQQALLSAVRHGLLQLIMTAAAE</sequence>
<protein>
    <recommendedName>
        <fullName evidence="3">ABC-type transport auxiliary lipoprotein component domain-containing protein</fullName>
    </recommendedName>
</protein>
<reference evidence="2" key="1">
    <citation type="submission" date="2018-05" db="EMBL/GenBank/DDBJ databases">
        <authorList>
            <person name="Nie L."/>
        </authorList>
    </citation>
    <scope>NUCLEOTIDE SEQUENCE [LARGE SCALE GENOMIC DNA]</scope>
    <source>
        <strain evidence="2">NL</strain>
    </source>
</reference>
<evidence type="ECO:0000313" key="1">
    <source>
        <dbReference type="EMBL" id="RAK70503.1"/>
    </source>
</evidence>
<dbReference type="Proteomes" id="UP000248553">
    <property type="component" value="Unassembled WGS sequence"/>
</dbReference>
<accession>A0A328BTW5</accession>
<keyword evidence="2" id="KW-1185">Reference proteome</keyword>
<gene>
    <name evidence="1" type="ORF">DLM85_06625</name>
</gene>
<proteinExistence type="predicted"/>
<dbReference type="EMBL" id="QHKM01000001">
    <property type="protein sequence ID" value="RAK70503.1"/>
    <property type="molecule type" value="Genomic_DNA"/>
</dbReference>
<evidence type="ECO:0008006" key="3">
    <source>
        <dbReference type="Google" id="ProtNLM"/>
    </source>
</evidence>
<organism evidence="1 2">
    <name type="scientific">Hymenobacter edaphi</name>
    <dbReference type="NCBI Taxonomy" id="2211146"/>
    <lineage>
        <taxon>Bacteria</taxon>
        <taxon>Pseudomonadati</taxon>
        <taxon>Bacteroidota</taxon>
        <taxon>Cytophagia</taxon>
        <taxon>Cytophagales</taxon>
        <taxon>Hymenobacteraceae</taxon>
        <taxon>Hymenobacter</taxon>
    </lineage>
</organism>
<name>A0A328BTW5_9BACT</name>
<comment type="caution">
    <text evidence="1">The sequence shown here is derived from an EMBL/GenBank/DDBJ whole genome shotgun (WGS) entry which is preliminary data.</text>
</comment>